<comment type="caution">
    <text evidence="5">The sequence shown here is derived from an EMBL/GenBank/DDBJ whole genome shotgun (WGS) entry which is preliminary data.</text>
</comment>
<dbReference type="SMART" id="SM00421">
    <property type="entry name" value="HTH_LUXR"/>
    <property type="match status" value="1"/>
</dbReference>
<feature type="domain" description="HTH luxR-type" evidence="4">
    <location>
        <begin position="999"/>
        <end position="1064"/>
    </location>
</feature>
<keyword evidence="1" id="KW-0547">Nucleotide-binding</keyword>
<evidence type="ECO:0000313" key="5">
    <source>
        <dbReference type="EMBL" id="MBT0769283.1"/>
    </source>
</evidence>
<dbReference type="InterPro" id="IPR016032">
    <property type="entry name" value="Sig_transdc_resp-reg_C-effctor"/>
</dbReference>
<dbReference type="InterPro" id="IPR036388">
    <property type="entry name" value="WH-like_DNA-bd_sf"/>
</dbReference>
<dbReference type="InterPro" id="IPR041664">
    <property type="entry name" value="AAA_16"/>
</dbReference>
<keyword evidence="2" id="KW-0067">ATP-binding</keyword>
<feature type="compositionally biased region" description="Low complexity" evidence="3">
    <location>
        <begin position="951"/>
        <end position="971"/>
    </location>
</feature>
<dbReference type="InterPro" id="IPR027417">
    <property type="entry name" value="P-loop_NTPase"/>
</dbReference>
<dbReference type="InterPro" id="IPR011990">
    <property type="entry name" value="TPR-like_helical_dom_sf"/>
</dbReference>
<dbReference type="CDD" id="cd06170">
    <property type="entry name" value="LuxR_C_like"/>
    <property type="match status" value="1"/>
</dbReference>
<dbReference type="EMBL" id="JAHBAY010000003">
    <property type="protein sequence ID" value="MBT0769283.1"/>
    <property type="molecule type" value="Genomic_DNA"/>
</dbReference>
<dbReference type="SUPFAM" id="SSF48452">
    <property type="entry name" value="TPR-like"/>
    <property type="match status" value="1"/>
</dbReference>
<evidence type="ECO:0000259" key="4">
    <source>
        <dbReference type="PROSITE" id="PS50043"/>
    </source>
</evidence>
<dbReference type="Pfam" id="PF13191">
    <property type="entry name" value="AAA_16"/>
    <property type="match status" value="1"/>
</dbReference>
<evidence type="ECO:0000256" key="2">
    <source>
        <dbReference type="ARBA" id="ARBA00022840"/>
    </source>
</evidence>
<dbReference type="SUPFAM" id="SSF46894">
    <property type="entry name" value="C-terminal effector domain of the bipartite response regulators"/>
    <property type="match status" value="1"/>
</dbReference>
<dbReference type="Proteomes" id="UP001197247">
    <property type="component" value="Unassembled WGS sequence"/>
</dbReference>
<evidence type="ECO:0000313" key="6">
    <source>
        <dbReference type="Proteomes" id="UP001197247"/>
    </source>
</evidence>
<dbReference type="Pfam" id="PF00196">
    <property type="entry name" value="GerE"/>
    <property type="match status" value="1"/>
</dbReference>
<reference evidence="5 6" key="1">
    <citation type="submission" date="2021-05" db="EMBL/GenBank/DDBJ databases">
        <title>Kineosporia and Streptomyces sp. nov. two new marine actinobacteria isolated from Coral.</title>
        <authorList>
            <person name="Buangrab K."/>
            <person name="Sutthacheep M."/>
            <person name="Yeemin T."/>
            <person name="Harunari E."/>
            <person name="Igarashi Y."/>
            <person name="Kanchanasin P."/>
            <person name="Tanasupawat S."/>
            <person name="Phongsopitanun W."/>
        </authorList>
    </citation>
    <scope>NUCLEOTIDE SEQUENCE [LARGE SCALE GENOMIC DNA]</scope>
    <source>
        <strain evidence="5 6">J2-2</strain>
    </source>
</reference>
<dbReference type="PANTHER" id="PTHR16305:SF35">
    <property type="entry name" value="TRANSCRIPTIONAL ACTIVATOR DOMAIN"/>
    <property type="match status" value="1"/>
</dbReference>
<dbReference type="PRINTS" id="PR00038">
    <property type="entry name" value="HTHLUXR"/>
</dbReference>
<dbReference type="Gene3D" id="1.10.10.10">
    <property type="entry name" value="Winged helix-like DNA-binding domain superfamily/Winged helix DNA-binding domain"/>
    <property type="match status" value="1"/>
</dbReference>
<proteinExistence type="predicted"/>
<protein>
    <submittedName>
        <fullName evidence="5">AAA family ATPase</fullName>
    </submittedName>
</protein>
<dbReference type="InterPro" id="IPR000792">
    <property type="entry name" value="Tscrpt_reg_LuxR_C"/>
</dbReference>
<keyword evidence="6" id="KW-1185">Reference proteome</keyword>
<organism evidence="5 6">
    <name type="scientific">Kineosporia corallincola</name>
    <dbReference type="NCBI Taxonomy" id="2835133"/>
    <lineage>
        <taxon>Bacteria</taxon>
        <taxon>Bacillati</taxon>
        <taxon>Actinomycetota</taxon>
        <taxon>Actinomycetes</taxon>
        <taxon>Kineosporiales</taxon>
        <taxon>Kineosporiaceae</taxon>
        <taxon>Kineosporia</taxon>
    </lineage>
</organism>
<evidence type="ECO:0000256" key="1">
    <source>
        <dbReference type="ARBA" id="ARBA00022741"/>
    </source>
</evidence>
<evidence type="ECO:0000256" key="3">
    <source>
        <dbReference type="SAM" id="MobiDB-lite"/>
    </source>
</evidence>
<gene>
    <name evidence="5" type="ORF">KIH74_10150</name>
</gene>
<accession>A0ABS5TEK2</accession>
<sequence length="1067" mass="113939">MDDVAFVGSAAPFVARVKQLERLRELMALAGAGTATGVIIGGDAGVGKTRTITEVAQHASATGFQVLTGRCVDLGMGSLPYLPFAEALSQPLRWGERETPERRRVAEVIRQVAAERSGLAQILGSAPDSVPRSLGEAGLDRLALFESVTHALGRVASEVAPVLLVLEDLHWADASSRDLVRFLFSRLGPDRTLVLASYRADDLHRRHPLRPLIGELARLPRVEQMHLPPLSVAELGELLAGVSGAPVKPSLLRRIAARSAGNPYYAQELLAAGEDGRLPAGLTDLLLDRLEQLSEPAKRVVRLASIIGSARIDDALLRSAGMGAGVREPLTSDELETALREAVAQQVLVPEELDRYRFRHALLQEAVYSDLLPGERVRLHKTLADRLKPAIDQPGGRGVAAEVARHSLAANDMPSALNASLQAARFAACGNAPAEALQHYEQALQLWDVVPEDQRAEDITRSAVSRRAAEVASDAGLHERAVALAAAATEEAETDQDPVGAARARATLSLHTYLVDKPHEAHEQAMRVIHDLAGDDMPSPARALAWSMVARVHLGLGEPHDALKAVLPALAEAEALGMTALQVDLFTTQAVAEGMLGRDDESARSYRLARAAAELADDTAGTVRVLYNIAINQLDCGDLAAGIEDLLAAIAVADASGLAASSYAASARSLLITTFWRTGDAERALSVVRPDSGASRLPMALVTHLRLYELPVLAVRDPEQVLRADDWLVIGEDAWERQVLHSSKAEALAWLGQWEEAAVQAKLAIECVLSDAEPWHLGGIAVDTCGVSALADGAVLARERGDAETERAALAGIEPLLSDGRTRGRIGLPRRGVMGPEGKAWLLRLELEWARAQGKDEAAGWLELAEGFEGVSVYQVARARWQAARRLLHEGRPEEAGEQIRQAHEQATRLGAEPLLRALESLLVDGGLAPEPESVSVQRESQASRRGQPGEKGQPPGEPQPQGMSQPPGKGQRPGKGQPPGKGLPLGETRLPGNALPSTANPPPALTPREREVMSLVAAGLTNRAIGERLFISEKTASVHVSNVLAKLDASGRTEAVAIMSRWGLVE</sequence>
<feature type="compositionally biased region" description="Polar residues" evidence="3">
    <location>
        <begin position="935"/>
        <end position="945"/>
    </location>
</feature>
<dbReference type="RefSeq" id="WP_214155557.1">
    <property type="nucleotide sequence ID" value="NZ_JAHBAY010000003.1"/>
</dbReference>
<dbReference type="PROSITE" id="PS50043">
    <property type="entry name" value="HTH_LUXR_2"/>
    <property type="match status" value="1"/>
</dbReference>
<dbReference type="SUPFAM" id="SSF52540">
    <property type="entry name" value="P-loop containing nucleoside triphosphate hydrolases"/>
    <property type="match status" value="1"/>
</dbReference>
<dbReference type="PANTHER" id="PTHR16305">
    <property type="entry name" value="TESTICULAR SOLUBLE ADENYLYL CYCLASE"/>
    <property type="match status" value="1"/>
</dbReference>
<name>A0ABS5TEK2_9ACTN</name>
<feature type="region of interest" description="Disordered" evidence="3">
    <location>
        <begin position="929"/>
        <end position="1008"/>
    </location>
</feature>
<dbReference type="Gene3D" id="1.25.40.10">
    <property type="entry name" value="Tetratricopeptide repeat domain"/>
    <property type="match status" value="1"/>
</dbReference>